<dbReference type="InterPro" id="IPR004843">
    <property type="entry name" value="Calcineurin-like_PHP"/>
</dbReference>
<dbReference type="Pfam" id="PF00149">
    <property type="entry name" value="Metallophos"/>
    <property type="match status" value="1"/>
</dbReference>
<organism evidence="3 4">
    <name type="scientific">Agrocybe pediades</name>
    <dbReference type="NCBI Taxonomy" id="84607"/>
    <lineage>
        <taxon>Eukaryota</taxon>
        <taxon>Fungi</taxon>
        <taxon>Dikarya</taxon>
        <taxon>Basidiomycota</taxon>
        <taxon>Agaricomycotina</taxon>
        <taxon>Agaricomycetes</taxon>
        <taxon>Agaricomycetidae</taxon>
        <taxon>Agaricales</taxon>
        <taxon>Agaricineae</taxon>
        <taxon>Strophariaceae</taxon>
        <taxon>Agrocybe</taxon>
    </lineage>
</organism>
<sequence>MLSILSLLGACALVSGAPFLQIPTNVQSPAANANAHAPNIDPYPALGKPRVTFKANGTFKLTVFSDLHFGENPWDNWGPQQDVNSLQLMNTVLGDEKPDYVVINGDLITGENTFRENSTTLVDEIVGPLNAARIPFSSTHGNHDNQANITHLEEIQRELRVAPLSYTRIAPKGVGGEEGPGNYWVPVYRNDKDHAPILILWFFDSRGGFSPNPDSVPVPDWVDSSVASWIESESAAMEAVWGPADEARGAVAFVHIPPYGGYSDSTWGHGVRNLIFHTPDPKAGVETWIRLEDGEQRARVVLDEGYGR</sequence>
<evidence type="ECO:0000313" key="4">
    <source>
        <dbReference type="Proteomes" id="UP000521872"/>
    </source>
</evidence>
<protein>
    <recommendedName>
        <fullName evidence="2">Calcineurin-like phosphoesterase domain-containing protein</fullName>
    </recommendedName>
</protein>
<dbReference type="PANTHER" id="PTHR32440">
    <property type="entry name" value="PHOSPHATASE DCR2-RELATED-RELATED"/>
    <property type="match status" value="1"/>
</dbReference>
<gene>
    <name evidence="3" type="ORF">D9613_008404</name>
</gene>
<dbReference type="InterPro" id="IPR029052">
    <property type="entry name" value="Metallo-depent_PP-like"/>
</dbReference>
<comment type="caution">
    <text evidence="3">The sequence shown here is derived from an EMBL/GenBank/DDBJ whole genome shotgun (WGS) entry which is preliminary data.</text>
</comment>
<proteinExistence type="predicted"/>
<dbReference type="PANTHER" id="PTHR32440:SF11">
    <property type="entry name" value="METALLOPHOSPHOESTERASE DOMAIN-CONTAINING PROTEIN"/>
    <property type="match status" value="1"/>
</dbReference>
<evidence type="ECO:0000259" key="2">
    <source>
        <dbReference type="Pfam" id="PF00149"/>
    </source>
</evidence>
<dbReference type="SUPFAM" id="SSF56300">
    <property type="entry name" value="Metallo-dependent phosphatases"/>
    <property type="match status" value="1"/>
</dbReference>
<accession>A0A8H4QUX0</accession>
<feature type="chain" id="PRO_5034884879" description="Calcineurin-like phosphoesterase domain-containing protein" evidence="1">
    <location>
        <begin position="17"/>
        <end position="308"/>
    </location>
</feature>
<dbReference type="Proteomes" id="UP000521872">
    <property type="component" value="Unassembled WGS sequence"/>
</dbReference>
<dbReference type="AlphaFoldDB" id="A0A8H4QUX0"/>
<keyword evidence="1" id="KW-0732">Signal</keyword>
<name>A0A8H4QUX0_9AGAR</name>
<dbReference type="EMBL" id="JAACJL010000031">
    <property type="protein sequence ID" value="KAF4616807.1"/>
    <property type="molecule type" value="Genomic_DNA"/>
</dbReference>
<dbReference type="GO" id="GO:0005737">
    <property type="term" value="C:cytoplasm"/>
    <property type="evidence" value="ECO:0007669"/>
    <property type="project" value="TreeGrafter"/>
</dbReference>
<dbReference type="GO" id="GO:0016788">
    <property type="term" value="F:hydrolase activity, acting on ester bonds"/>
    <property type="evidence" value="ECO:0007669"/>
    <property type="project" value="TreeGrafter"/>
</dbReference>
<feature type="signal peptide" evidence="1">
    <location>
        <begin position="1"/>
        <end position="16"/>
    </location>
</feature>
<evidence type="ECO:0000313" key="3">
    <source>
        <dbReference type="EMBL" id="KAF4616807.1"/>
    </source>
</evidence>
<reference evidence="3 4" key="1">
    <citation type="submission" date="2019-12" db="EMBL/GenBank/DDBJ databases">
        <authorList>
            <person name="Floudas D."/>
            <person name="Bentzer J."/>
            <person name="Ahren D."/>
            <person name="Johansson T."/>
            <person name="Persson P."/>
            <person name="Tunlid A."/>
        </authorList>
    </citation>
    <scope>NUCLEOTIDE SEQUENCE [LARGE SCALE GENOMIC DNA]</scope>
    <source>
        <strain evidence="3 4">CBS 102.39</strain>
    </source>
</reference>
<keyword evidence="4" id="KW-1185">Reference proteome</keyword>
<evidence type="ECO:0000256" key="1">
    <source>
        <dbReference type="SAM" id="SignalP"/>
    </source>
</evidence>
<feature type="domain" description="Calcineurin-like phosphoesterase" evidence="2">
    <location>
        <begin position="60"/>
        <end position="280"/>
    </location>
</feature>
<dbReference type="Gene3D" id="3.60.21.10">
    <property type="match status" value="1"/>
</dbReference>